<dbReference type="InterPro" id="IPR051453">
    <property type="entry name" value="MBL_Glyoxalase_II"/>
</dbReference>
<evidence type="ECO:0000256" key="2">
    <source>
        <dbReference type="ARBA" id="ARBA00022723"/>
    </source>
</evidence>
<name>A0A2S6HRX5_9FIRM</name>
<dbReference type="RefSeq" id="WP_104437142.1">
    <property type="nucleotide sequence ID" value="NZ_PTJA01000006.1"/>
</dbReference>
<gene>
    <name evidence="6" type="ORF">BXY41_10628</name>
</gene>
<reference evidence="6 7" key="1">
    <citation type="submission" date="2018-02" db="EMBL/GenBank/DDBJ databases">
        <title>Genomic Encyclopedia of Archaeal and Bacterial Type Strains, Phase II (KMG-II): from individual species to whole genera.</title>
        <authorList>
            <person name="Goeker M."/>
        </authorList>
    </citation>
    <scope>NUCLEOTIDE SEQUENCE [LARGE SCALE GENOMIC DNA]</scope>
    <source>
        <strain evidence="6 7">DSM 3808</strain>
    </source>
</reference>
<organism evidence="6 7">
    <name type="scientific">Lacrimispora xylanisolvens</name>
    <dbReference type="NCBI Taxonomy" id="384636"/>
    <lineage>
        <taxon>Bacteria</taxon>
        <taxon>Bacillati</taxon>
        <taxon>Bacillota</taxon>
        <taxon>Clostridia</taxon>
        <taxon>Lachnospirales</taxon>
        <taxon>Lachnospiraceae</taxon>
        <taxon>Lacrimispora</taxon>
    </lineage>
</organism>
<dbReference type="InterPro" id="IPR036866">
    <property type="entry name" value="RibonucZ/Hydroxyglut_hydro"/>
</dbReference>
<keyword evidence="3 6" id="KW-0378">Hydrolase</keyword>
<dbReference type="PANTHER" id="PTHR46233:SF3">
    <property type="entry name" value="HYDROXYACYLGLUTATHIONE HYDROLASE GLOC"/>
    <property type="match status" value="1"/>
</dbReference>
<dbReference type="AlphaFoldDB" id="A0A2S6HRX5"/>
<dbReference type="PANTHER" id="PTHR46233">
    <property type="entry name" value="HYDROXYACYLGLUTATHIONE HYDROLASE GLOC"/>
    <property type="match status" value="1"/>
</dbReference>
<dbReference type="GO" id="GO:0046872">
    <property type="term" value="F:metal ion binding"/>
    <property type="evidence" value="ECO:0007669"/>
    <property type="project" value="UniProtKB-KW"/>
</dbReference>
<keyword evidence="7" id="KW-1185">Reference proteome</keyword>
<dbReference type="Gene3D" id="3.60.15.10">
    <property type="entry name" value="Ribonuclease Z/Hydroxyacylglutathione hydrolase-like"/>
    <property type="match status" value="1"/>
</dbReference>
<sequence length="211" mass="23487">MYDIVKIKAGSNCYLVSENDSSILVDTGLKGNEQKILNACKGKNVTLIILTHGHIDHIQNAAYLANQLQVPIAMHEKDVALIKNNLCRVMKSKGFPGNIIRLFSVMSAKYAKIPTFMPDVMLKEGDQLLKYGIDGEIIELPGHTQGSIGIKLRDQSLLAGDALMNFFTPGISLLYEDYVQMQKSAKRITNMGRLMIYFGHGDAVENRTWVK</sequence>
<accession>A0A2S6HRX5</accession>
<feature type="domain" description="Metallo-beta-lactamase" evidence="5">
    <location>
        <begin position="10"/>
        <end position="200"/>
    </location>
</feature>
<dbReference type="InterPro" id="IPR001279">
    <property type="entry name" value="Metallo-B-lactamas"/>
</dbReference>
<comment type="cofactor">
    <cofactor evidence="1">
        <name>Zn(2+)</name>
        <dbReference type="ChEBI" id="CHEBI:29105"/>
    </cofactor>
</comment>
<evidence type="ECO:0000256" key="1">
    <source>
        <dbReference type="ARBA" id="ARBA00001947"/>
    </source>
</evidence>
<dbReference type="OrthoDB" id="9802248at2"/>
<evidence type="ECO:0000313" key="7">
    <source>
        <dbReference type="Proteomes" id="UP000237749"/>
    </source>
</evidence>
<evidence type="ECO:0000256" key="3">
    <source>
        <dbReference type="ARBA" id="ARBA00022801"/>
    </source>
</evidence>
<keyword evidence="4" id="KW-0862">Zinc</keyword>
<dbReference type="CDD" id="cd07721">
    <property type="entry name" value="yflN-like_MBL-fold"/>
    <property type="match status" value="1"/>
</dbReference>
<comment type="caution">
    <text evidence="6">The sequence shown here is derived from an EMBL/GenBank/DDBJ whole genome shotgun (WGS) entry which is preliminary data.</text>
</comment>
<evidence type="ECO:0000259" key="5">
    <source>
        <dbReference type="SMART" id="SM00849"/>
    </source>
</evidence>
<evidence type="ECO:0000256" key="4">
    <source>
        <dbReference type="ARBA" id="ARBA00022833"/>
    </source>
</evidence>
<dbReference type="GO" id="GO:0016787">
    <property type="term" value="F:hydrolase activity"/>
    <property type="evidence" value="ECO:0007669"/>
    <property type="project" value="UniProtKB-KW"/>
</dbReference>
<protein>
    <submittedName>
        <fullName evidence="6">Glyoxylase-like metal-dependent hydrolase (Beta-lactamase superfamily II)</fullName>
    </submittedName>
</protein>
<dbReference type="SUPFAM" id="SSF56281">
    <property type="entry name" value="Metallo-hydrolase/oxidoreductase"/>
    <property type="match status" value="1"/>
</dbReference>
<dbReference type="Proteomes" id="UP000237749">
    <property type="component" value="Unassembled WGS sequence"/>
</dbReference>
<dbReference type="EMBL" id="PTJA01000006">
    <property type="protein sequence ID" value="PPK80438.1"/>
    <property type="molecule type" value="Genomic_DNA"/>
</dbReference>
<dbReference type="Pfam" id="PF00753">
    <property type="entry name" value="Lactamase_B"/>
    <property type="match status" value="1"/>
</dbReference>
<keyword evidence="2" id="KW-0479">Metal-binding</keyword>
<dbReference type="SMART" id="SM00849">
    <property type="entry name" value="Lactamase_B"/>
    <property type="match status" value="1"/>
</dbReference>
<proteinExistence type="predicted"/>
<evidence type="ECO:0000313" key="6">
    <source>
        <dbReference type="EMBL" id="PPK80438.1"/>
    </source>
</evidence>